<accession>A0ABY7GFV9</accession>
<gene>
    <name evidence="3" type="ORF">MAR_034528</name>
</gene>
<keyword evidence="4" id="KW-1185">Reference proteome</keyword>
<dbReference type="InterPro" id="IPR035940">
    <property type="entry name" value="CAP_sf"/>
</dbReference>
<feature type="region of interest" description="Disordered" evidence="1">
    <location>
        <begin position="190"/>
        <end position="221"/>
    </location>
</feature>
<dbReference type="CDD" id="cd05382">
    <property type="entry name" value="CAP_GAPR1-like"/>
    <property type="match status" value="2"/>
</dbReference>
<dbReference type="Gene3D" id="3.40.33.10">
    <property type="entry name" value="CAP"/>
    <property type="match status" value="3"/>
</dbReference>
<dbReference type="InterPro" id="IPR014044">
    <property type="entry name" value="CAP_dom"/>
</dbReference>
<proteinExistence type="predicted"/>
<evidence type="ECO:0000313" key="4">
    <source>
        <dbReference type="Proteomes" id="UP001164746"/>
    </source>
</evidence>
<dbReference type="InterPro" id="IPR018244">
    <property type="entry name" value="Allrgn_V5/Tpx1_CS"/>
</dbReference>
<dbReference type="SMART" id="SM00198">
    <property type="entry name" value="SCP"/>
    <property type="match status" value="2"/>
</dbReference>
<feature type="region of interest" description="Disordered" evidence="1">
    <location>
        <begin position="244"/>
        <end position="321"/>
    </location>
</feature>
<feature type="domain" description="SCP" evidence="2">
    <location>
        <begin position="57"/>
        <end position="171"/>
    </location>
</feature>
<feature type="compositionally biased region" description="Basic and acidic residues" evidence="1">
    <location>
        <begin position="301"/>
        <end position="321"/>
    </location>
</feature>
<name>A0ABY7GFV9_MYAAR</name>
<dbReference type="Proteomes" id="UP001164746">
    <property type="component" value="Chromosome 17"/>
</dbReference>
<dbReference type="EMBL" id="CP111028">
    <property type="protein sequence ID" value="WAR31986.1"/>
    <property type="molecule type" value="Genomic_DNA"/>
</dbReference>
<organism evidence="3 4">
    <name type="scientific">Mya arenaria</name>
    <name type="common">Soft-shell clam</name>
    <dbReference type="NCBI Taxonomy" id="6604"/>
    <lineage>
        <taxon>Eukaryota</taxon>
        <taxon>Metazoa</taxon>
        <taxon>Spiralia</taxon>
        <taxon>Lophotrochozoa</taxon>
        <taxon>Mollusca</taxon>
        <taxon>Bivalvia</taxon>
        <taxon>Autobranchia</taxon>
        <taxon>Heteroconchia</taxon>
        <taxon>Euheterodonta</taxon>
        <taxon>Imparidentia</taxon>
        <taxon>Neoheterodontei</taxon>
        <taxon>Myida</taxon>
        <taxon>Myoidea</taxon>
        <taxon>Myidae</taxon>
        <taxon>Mya</taxon>
    </lineage>
</organism>
<reference evidence="3" key="1">
    <citation type="submission" date="2022-11" db="EMBL/GenBank/DDBJ databases">
        <title>Centuries of genome instability and evolution in soft-shell clam transmissible cancer (bioRxiv).</title>
        <authorList>
            <person name="Hart S.F.M."/>
            <person name="Yonemitsu M.A."/>
            <person name="Giersch R.M."/>
            <person name="Beal B.F."/>
            <person name="Arriagada G."/>
            <person name="Davis B.W."/>
            <person name="Ostrander E.A."/>
            <person name="Goff S.P."/>
            <person name="Metzger M.J."/>
        </authorList>
    </citation>
    <scope>NUCLEOTIDE SEQUENCE</scope>
    <source>
        <strain evidence="3">MELC-2E11</strain>
        <tissue evidence="3">Siphon/mantle</tissue>
    </source>
</reference>
<evidence type="ECO:0000256" key="1">
    <source>
        <dbReference type="SAM" id="MobiDB-lite"/>
    </source>
</evidence>
<dbReference type="PRINTS" id="PR00837">
    <property type="entry name" value="V5TPXLIKE"/>
</dbReference>
<dbReference type="SUPFAM" id="SSF55797">
    <property type="entry name" value="PR-1-like"/>
    <property type="match status" value="2"/>
</dbReference>
<protein>
    <submittedName>
        <fullName evidence="3">GAPR1-like protein</fullName>
    </submittedName>
</protein>
<feature type="domain" description="SCP" evidence="2">
    <location>
        <begin position="323"/>
        <end position="435"/>
    </location>
</feature>
<dbReference type="PANTHER" id="PTHR10334">
    <property type="entry name" value="CYSTEINE-RICH SECRETORY PROTEIN-RELATED"/>
    <property type="match status" value="1"/>
</dbReference>
<feature type="compositionally biased region" description="Basic and acidic residues" evidence="1">
    <location>
        <begin position="258"/>
        <end position="279"/>
    </location>
</feature>
<evidence type="ECO:0000259" key="2">
    <source>
        <dbReference type="SMART" id="SM00198"/>
    </source>
</evidence>
<sequence>MVPLLDVTNPHLIRLVFMLVYKKIKPSSQYVTPSRLLFDLSLWAFCQFTESKMSDKKFIDEMVKAHNEYRSRHQAKDLKHAKDLTEFAQKWADHLVATNSFEHSNCQDATDQWYSEVKQHTFGGEPRTLSSGHFTQVVWKGSKEMGVGKAQSKDGKTIVVASYRPAGNMGGKFAENVLPPKDGKIILPVQKDTSSSGGPFASRFGDGGASGGTERKTTKTITRTEGGVKKTIVEETIIKADGSKVTTTRETTSTDGGDAGRFKGDDDFEKLALSDDKLKSNGSKSKSKRRDSSSSSSSSSDDEKKKSKDKKKDKADKPQKIKDFIDEAVKVHNELRSKHGASKLKHAKDLSEFAQKWAENLASKNAFQHRREACEQWYSEISKHDFSTEPRSLGSGHFTQMVWKGSREMGIGKAKTSNGKVIVVANYRPAGNIVGHFVENVAPLKK</sequence>
<dbReference type="Pfam" id="PF00188">
    <property type="entry name" value="CAP"/>
    <property type="match status" value="3"/>
</dbReference>
<dbReference type="InterPro" id="IPR001283">
    <property type="entry name" value="CRISP-related"/>
</dbReference>
<evidence type="ECO:0000313" key="3">
    <source>
        <dbReference type="EMBL" id="WAR31986.1"/>
    </source>
</evidence>
<dbReference type="InterPro" id="IPR034113">
    <property type="entry name" value="SCP_GAPR1-like"/>
</dbReference>
<dbReference type="PROSITE" id="PS01009">
    <property type="entry name" value="CRISP_1"/>
    <property type="match status" value="2"/>
</dbReference>